<comment type="catalytic activity">
    <reaction evidence="6">
        <text>a 6-O-methyl-2'-deoxyguanosine in DNA + L-cysteinyl-[protein] = S-methyl-L-cysteinyl-[protein] + a 2'-deoxyguanosine in DNA</text>
        <dbReference type="Rhea" id="RHEA:24000"/>
        <dbReference type="Rhea" id="RHEA-COMP:10131"/>
        <dbReference type="Rhea" id="RHEA-COMP:10132"/>
        <dbReference type="Rhea" id="RHEA-COMP:11367"/>
        <dbReference type="Rhea" id="RHEA-COMP:11368"/>
        <dbReference type="ChEBI" id="CHEBI:29950"/>
        <dbReference type="ChEBI" id="CHEBI:82612"/>
        <dbReference type="ChEBI" id="CHEBI:85445"/>
        <dbReference type="ChEBI" id="CHEBI:85448"/>
        <dbReference type="EC" id="2.1.1.63"/>
    </reaction>
</comment>
<evidence type="ECO:0000256" key="3">
    <source>
        <dbReference type="ARBA" id="ARBA00022679"/>
    </source>
</evidence>
<dbReference type="PANTHER" id="PTHR10815:SF5">
    <property type="entry name" value="METHYLATED-DNA--PROTEIN-CYSTEINE METHYLTRANSFERASE"/>
    <property type="match status" value="1"/>
</dbReference>
<dbReference type="Gene3D" id="1.10.10.10">
    <property type="entry name" value="Winged helix-like DNA-binding domain superfamily/Winged helix DNA-binding domain"/>
    <property type="match status" value="1"/>
</dbReference>
<dbReference type="InterPro" id="IPR036631">
    <property type="entry name" value="MGMT_N_sf"/>
</dbReference>
<evidence type="ECO:0000256" key="4">
    <source>
        <dbReference type="ARBA" id="ARBA00022763"/>
    </source>
</evidence>
<proteinExistence type="predicted"/>
<gene>
    <name evidence="8" type="ORF">DY262_02060</name>
</gene>
<evidence type="ECO:0000256" key="2">
    <source>
        <dbReference type="ARBA" id="ARBA00022603"/>
    </source>
</evidence>
<dbReference type="InterPro" id="IPR036388">
    <property type="entry name" value="WH-like_DNA-bd_sf"/>
</dbReference>
<organism evidence="8 9">
    <name type="scientific">Hydrogenophaga borbori</name>
    <dbReference type="NCBI Taxonomy" id="2294117"/>
    <lineage>
        <taxon>Bacteria</taxon>
        <taxon>Pseudomonadati</taxon>
        <taxon>Pseudomonadota</taxon>
        <taxon>Betaproteobacteria</taxon>
        <taxon>Burkholderiales</taxon>
        <taxon>Comamonadaceae</taxon>
        <taxon>Hydrogenophaga</taxon>
    </lineage>
</organism>
<accession>A0A372EQ09</accession>
<dbReference type="Pfam" id="PF01035">
    <property type="entry name" value="DNA_binding_1"/>
    <property type="match status" value="1"/>
</dbReference>
<protein>
    <submittedName>
        <fullName evidence="8">Methylated-DNA--[protein]-cysteine S-methyltransferase</fullName>
    </submittedName>
</protein>
<dbReference type="NCBIfam" id="TIGR00589">
    <property type="entry name" value="ogt"/>
    <property type="match status" value="1"/>
</dbReference>
<comment type="catalytic activity">
    <reaction evidence="1">
        <text>a 4-O-methyl-thymidine in DNA + L-cysteinyl-[protein] = a thymidine in DNA + S-methyl-L-cysteinyl-[protein]</text>
        <dbReference type="Rhea" id="RHEA:53428"/>
        <dbReference type="Rhea" id="RHEA-COMP:10131"/>
        <dbReference type="Rhea" id="RHEA-COMP:10132"/>
        <dbReference type="Rhea" id="RHEA-COMP:13555"/>
        <dbReference type="Rhea" id="RHEA-COMP:13556"/>
        <dbReference type="ChEBI" id="CHEBI:29950"/>
        <dbReference type="ChEBI" id="CHEBI:82612"/>
        <dbReference type="ChEBI" id="CHEBI:137386"/>
        <dbReference type="ChEBI" id="CHEBI:137387"/>
        <dbReference type="EC" id="2.1.1.63"/>
    </reaction>
</comment>
<evidence type="ECO:0000313" key="9">
    <source>
        <dbReference type="Proteomes" id="UP000261931"/>
    </source>
</evidence>
<dbReference type="InterPro" id="IPR001497">
    <property type="entry name" value="MethylDNA_cys_MeTrfase_AS"/>
</dbReference>
<evidence type="ECO:0000256" key="1">
    <source>
        <dbReference type="ARBA" id="ARBA00001286"/>
    </source>
</evidence>
<keyword evidence="4" id="KW-0227">DNA damage</keyword>
<dbReference type="CDD" id="cd06445">
    <property type="entry name" value="ATase"/>
    <property type="match status" value="1"/>
</dbReference>
<keyword evidence="5" id="KW-0234">DNA repair</keyword>
<dbReference type="PROSITE" id="PS00374">
    <property type="entry name" value="MGMT"/>
    <property type="match status" value="1"/>
</dbReference>
<dbReference type="GO" id="GO:0006281">
    <property type="term" value="P:DNA repair"/>
    <property type="evidence" value="ECO:0007669"/>
    <property type="project" value="UniProtKB-KW"/>
</dbReference>
<dbReference type="InterPro" id="IPR036217">
    <property type="entry name" value="MethylDNA_cys_MeTrfase_DNAb"/>
</dbReference>
<evidence type="ECO:0000313" key="8">
    <source>
        <dbReference type="EMBL" id="RFP82632.1"/>
    </source>
</evidence>
<dbReference type="PANTHER" id="PTHR10815">
    <property type="entry name" value="METHYLATED-DNA--PROTEIN-CYSTEINE METHYLTRANSFERASE"/>
    <property type="match status" value="1"/>
</dbReference>
<evidence type="ECO:0000256" key="5">
    <source>
        <dbReference type="ARBA" id="ARBA00023204"/>
    </source>
</evidence>
<dbReference type="GO" id="GO:0032259">
    <property type="term" value="P:methylation"/>
    <property type="evidence" value="ECO:0007669"/>
    <property type="project" value="UniProtKB-KW"/>
</dbReference>
<dbReference type="GO" id="GO:0003908">
    <property type="term" value="F:methylated-DNA-[protein]-cysteine S-methyltransferase activity"/>
    <property type="evidence" value="ECO:0007669"/>
    <property type="project" value="UniProtKB-EC"/>
</dbReference>
<evidence type="ECO:0000259" key="7">
    <source>
        <dbReference type="Pfam" id="PF01035"/>
    </source>
</evidence>
<dbReference type="AlphaFoldDB" id="A0A372EQ09"/>
<dbReference type="SUPFAM" id="SSF53155">
    <property type="entry name" value="Methylated DNA-protein cysteine methyltransferase domain"/>
    <property type="match status" value="1"/>
</dbReference>
<keyword evidence="2 8" id="KW-0489">Methyltransferase</keyword>
<dbReference type="SUPFAM" id="SSF46767">
    <property type="entry name" value="Methylated DNA-protein cysteine methyltransferase, C-terminal domain"/>
    <property type="match status" value="1"/>
</dbReference>
<dbReference type="InterPro" id="IPR014048">
    <property type="entry name" value="MethylDNA_cys_MeTrfase_DNA-bd"/>
</dbReference>
<name>A0A372EQ09_9BURK</name>
<dbReference type="RefSeq" id="WP_116957311.1">
    <property type="nucleotide sequence ID" value="NZ_QVLS01000001.1"/>
</dbReference>
<keyword evidence="3 8" id="KW-0808">Transferase</keyword>
<dbReference type="EMBL" id="QVLS01000001">
    <property type="protein sequence ID" value="RFP82632.1"/>
    <property type="molecule type" value="Genomic_DNA"/>
</dbReference>
<dbReference type="Proteomes" id="UP000261931">
    <property type="component" value="Unassembled WGS sequence"/>
</dbReference>
<sequence>MDAPAARGHCLFDTAIGRCAIAWGPAGIVAVQLPEADDAATRRRLFRNAGEALPAAEPPPQVQDAIAGVVALMAGERRDLLEVALDMARVSAFRQRVYQFARRIPPGQTRTYGEVAQALGDPPLARAVGQAMGANPFAPIVPCHRVMAAGGQPGGFSARGGAMTKLRMLGIEGALEPDLFDPPPPGLSR</sequence>
<evidence type="ECO:0000256" key="6">
    <source>
        <dbReference type="ARBA" id="ARBA00049348"/>
    </source>
</evidence>
<comment type="caution">
    <text evidence="8">The sequence shown here is derived from an EMBL/GenBank/DDBJ whole genome shotgun (WGS) entry which is preliminary data.</text>
</comment>
<feature type="domain" description="Methylated-DNA-[protein]-cysteine S-methyltransferase DNA binding" evidence="7">
    <location>
        <begin position="92"/>
        <end position="173"/>
    </location>
</feature>
<keyword evidence="9" id="KW-1185">Reference proteome</keyword>
<reference evidence="8 9" key="1">
    <citation type="submission" date="2018-08" db="EMBL/GenBank/DDBJ databases">
        <title>Hydrogenophaga sp. LA-38 isolated from sludge.</title>
        <authorList>
            <person name="Im W.-T."/>
        </authorList>
    </citation>
    <scope>NUCLEOTIDE SEQUENCE [LARGE SCALE GENOMIC DNA]</scope>
    <source>
        <strain evidence="8 9">LA-38</strain>
    </source>
</reference>